<comment type="similarity">
    <text evidence="1">Belongs to the amidase family.</text>
</comment>
<proteinExistence type="inferred from homology"/>
<evidence type="ECO:0000259" key="2">
    <source>
        <dbReference type="Pfam" id="PF01425"/>
    </source>
</evidence>
<comment type="caution">
    <text evidence="3">The sequence shown here is derived from an EMBL/GenBank/DDBJ whole genome shotgun (WGS) entry which is preliminary data.</text>
</comment>
<feature type="domain" description="Amidase" evidence="2">
    <location>
        <begin position="42"/>
        <end position="405"/>
    </location>
</feature>
<dbReference type="AlphaFoldDB" id="A0A917Q6J7"/>
<sequence>MLSLLDLLRRMDAGTLPPDGALALCREAIAAREPEVEALVHLDETARPGAAGGPLAGIPLGVKDIIDVAGLPTRMGSPLYEGNLPRADAAIVAMARRAGAIPLAKTTTTPFAYLDPTRTRNPAVPDCTPGGSSSGSAAAVAAGMLPLALGTQTGGSVIRPAAYCGVAAIKPSARLLPTVGVKCFSWTLDTVGLFAASVQDVAHALAALARRPELALPEGDPLTNHAGIRLGILHQDFAGDPEPEAAAALDEAARAAERAGARLVALESPPLLADAWRLHGIIQNFEAAQALAWEWDAHRDALPPELRGLLDEAQSVDAALYDDARRIVHHAREAARGIFAEVDAILTFAAPGPAPRGYASTGSSRFNRLWTLLGDPCVAVPGLESADGRPVGVQTISRFGRDEKALAAGAFVAAAIAARR</sequence>
<dbReference type="Gene3D" id="3.90.1300.10">
    <property type="entry name" value="Amidase signature (AS) domain"/>
    <property type="match status" value="1"/>
</dbReference>
<dbReference type="Pfam" id="PF01425">
    <property type="entry name" value="Amidase"/>
    <property type="match status" value="1"/>
</dbReference>
<dbReference type="EMBL" id="BMMF01000004">
    <property type="protein sequence ID" value="GGK29906.1"/>
    <property type="molecule type" value="Genomic_DNA"/>
</dbReference>
<keyword evidence="4" id="KW-1185">Reference proteome</keyword>
<dbReference type="Proteomes" id="UP000600449">
    <property type="component" value="Unassembled WGS sequence"/>
</dbReference>
<evidence type="ECO:0000313" key="4">
    <source>
        <dbReference type="Proteomes" id="UP000600449"/>
    </source>
</evidence>
<dbReference type="InterPro" id="IPR000120">
    <property type="entry name" value="Amidase"/>
</dbReference>
<dbReference type="GO" id="GO:0003824">
    <property type="term" value="F:catalytic activity"/>
    <property type="evidence" value="ECO:0007669"/>
    <property type="project" value="InterPro"/>
</dbReference>
<protein>
    <submittedName>
        <fullName evidence="3">Amidase</fullName>
    </submittedName>
</protein>
<dbReference type="RefSeq" id="WP_188911365.1">
    <property type="nucleotide sequence ID" value="NZ_BMMF01000004.1"/>
</dbReference>
<organism evidence="3 4">
    <name type="scientific">Salinarimonas ramus</name>
    <dbReference type="NCBI Taxonomy" id="690164"/>
    <lineage>
        <taxon>Bacteria</taxon>
        <taxon>Pseudomonadati</taxon>
        <taxon>Pseudomonadota</taxon>
        <taxon>Alphaproteobacteria</taxon>
        <taxon>Hyphomicrobiales</taxon>
        <taxon>Salinarimonadaceae</taxon>
        <taxon>Salinarimonas</taxon>
    </lineage>
</organism>
<dbReference type="InterPro" id="IPR023631">
    <property type="entry name" value="Amidase_dom"/>
</dbReference>
<gene>
    <name evidence="3" type="ORF">GCM10011322_15500</name>
</gene>
<dbReference type="SUPFAM" id="SSF75304">
    <property type="entry name" value="Amidase signature (AS) enzymes"/>
    <property type="match status" value="1"/>
</dbReference>
<evidence type="ECO:0000256" key="1">
    <source>
        <dbReference type="ARBA" id="ARBA00009199"/>
    </source>
</evidence>
<dbReference type="PANTHER" id="PTHR11895:SF151">
    <property type="entry name" value="GLUTAMYL-TRNA(GLN) AMIDOTRANSFERASE SUBUNIT A"/>
    <property type="match status" value="1"/>
</dbReference>
<dbReference type="PANTHER" id="PTHR11895">
    <property type="entry name" value="TRANSAMIDASE"/>
    <property type="match status" value="1"/>
</dbReference>
<dbReference type="InterPro" id="IPR036928">
    <property type="entry name" value="AS_sf"/>
</dbReference>
<name>A0A917Q6J7_9HYPH</name>
<accession>A0A917Q6J7</accession>
<reference evidence="3 4" key="1">
    <citation type="journal article" date="2014" name="Int. J. Syst. Evol. Microbiol.">
        <title>Complete genome sequence of Corynebacterium casei LMG S-19264T (=DSM 44701T), isolated from a smear-ripened cheese.</title>
        <authorList>
            <consortium name="US DOE Joint Genome Institute (JGI-PGF)"/>
            <person name="Walter F."/>
            <person name="Albersmeier A."/>
            <person name="Kalinowski J."/>
            <person name="Ruckert C."/>
        </authorList>
    </citation>
    <scope>NUCLEOTIDE SEQUENCE [LARGE SCALE GENOMIC DNA]</scope>
    <source>
        <strain evidence="3 4">CGMCC 1.9161</strain>
    </source>
</reference>
<evidence type="ECO:0000313" key="3">
    <source>
        <dbReference type="EMBL" id="GGK29906.1"/>
    </source>
</evidence>